<organism evidence="2 3">
    <name type="scientific">Canavalia gladiata</name>
    <name type="common">Sword bean</name>
    <name type="synonym">Dolichos gladiatus</name>
    <dbReference type="NCBI Taxonomy" id="3824"/>
    <lineage>
        <taxon>Eukaryota</taxon>
        <taxon>Viridiplantae</taxon>
        <taxon>Streptophyta</taxon>
        <taxon>Embryophyta</taxon>
        <taxon>Tracheophyta</taxon>
        <taxon>Spermatophyta</taxon>
        <taxon>Magnoliopsida</taxon>
        <taxon>eudicotyledons</taxon>
        <taxon>Gunneridae</taxon>
        <taxon>Pentapetalae</taxon>
        <taxon>rosids</taxon>
        <taxon>fabids</taxon>
        <taxon>Fabales</taxon>
        <taxon>Fabaceae</taxon>
        <taxon>Papilionoideae</taxon>
        <taxon>50 kb inversion clade</taxon>
        <taxon>NPAAA clade</taxon>
        <taxon>indigoferoid/millettioid clade</taxon>
        <taxon>Phaseoleae</taxon>
        <taxon>Canavalia</taxon>
    </lineage>
</organism>
<evidence type="ECO:0000313" key="3">
    <source>
        <dbReference type="Proteomes" id="UP001367508"/>
    </source>
</evidence>
<evidence type="ECO:0000256" key="1">
    <source>
        <dbReference type="SAM" id="MobiDB-lite"/>
    </source>
</evidence>
<keyword evidence="3" id="KW-1185">Reference proteome</keyword>
<dbReference type="AlphaFoldDB" id="A0AAN9L2U0"/>
<proteinExistence type="predicted"/>
<name>A0AAN9L2U0_CANGL</name>
<sequence>MKVKLAKPHPRRAISYEDRGIPPWLAKVLTCLWPSFSTTSEQRILTSILQDSDVEYHHENQAWPNLGLAHRDHTDPSWKVWCIDHEAFQSWSFRSLRAQKLEPEPPRNQGSRDRDRELEGEPVLSNFKNKPPSRRQKARLLYF</sequence>
<gene>
    <name evidence="2" type="ORF">VNO77_22562</name>
</gene>
<comment type="caution">
    <text evidence="2">The sequence shown here is derived from an EMBL/GenBank/DDBJ whole genome shotgun (WGS) entry which is preliminary data.</text>
</comment>
<feature type="compositionally biased region" description="Basic and acidic residues" evidence="1">
    <location>
        <begin position="99"/>
        <end position="119"/>
    </location>
</feature>
<protein>
    <submittedName>
        <fullName evidence="2">Uncharacterized protein</fullName>
    </submittedName>
</protein>
<dbReference type="Proteomes" id="UP001367508">
    <property type="component" value="Unassembled WGS sequence"/>
</dbReference>
<reference evidence="2 3" key="1">
    <citation type="submission" date="2024-01" db="EMBL/GenBank/DDBJ databases">
        <title>The genomes of 5 underutilized Papilionoideae crops provide insights into root nodulation and disease resistanc.</title>
        <authorList>
            <person name="Jiang F."/>
        </authorList>
    </citation>
    <scope>NUCLEOTIDE SEQUENCE [LARGE SCALE GENOMIC DNA]</scope>
    <source>
        <strain evidence="2">LVBAO_FW01</strain>
        <tissue evidence="2">Leaves</tissue>
    </source>
</reference>
<dbReference type="EMBL" id="JAYMYQ010000005">
    <property type="protein sequence ID" value="KAK7328455.1"/>
    <property type="molecule type" value="Genomic_DNA"/>
</dbReference>
<feature type="region of interest" description="Disordered" evidence="1">
    <location>
        <begin position="99"/>
        <end position="137"/>
    </location>
</feature>
<evidence type="ECO:0000313" key="2">
    <source>
        <dbReference type="EMBL" id="KAK7328455.1"/>
    </source>
</evidence>
<accession>A0AAN9L2U0</accession>